<evidence type="ECO:0000313" key="3">
    <source>
        <dbReference type="EMBL" id="OAG05780.1"/>
    </source>
</evidence>
<proteinExistence type="predicted"/>
<dbReference type="AlphaFoldDB" id="A0A177CGA4"/>
<feature type="domain" description="Protein kinase" evidence="2">
    <location>
        <begin position="82"/>
        <end position="369"/>
    </location>
</feature>
<dbReference type="STRING" id="1460663.A0A177CGA4"/>
<evidence type="ECO:0000313" key="4">
    <source>
        <dbReference type="Proteomes" id="UP000077069"/>
    </source>
</evidence>
<dbReference type="SMART" id="SM00220">
    <property type="entry name" value="S_TKc"/>
    <property type="match status" value="1"/>
</dbReference>
<dbReference type="PROSITE" id="PS00108">
    <property type="entry name" value="PROTEIN_KINASE_ST"/>
    <property type="match status" value="1"/>
</dbReference>
<feature type="transmembrane region" description="Helical" evidence="1">
    <location>
        <begin position="21"/>
        <end position="43"/>
    </location>
</feature>
<organism evidence="3 4">
    <name type="scientific">Paraphaeosphaeria sporulosa</name>
    <dbReference type="NCBI Taxonomy" id="1460663"/>
    <lineage>
        <taxon>Eukaryota</taxon>
        <taxon>Fungi</taxon>
        <taxon>Dikarya</taxon>
        <taxon>Ascomycota</taxon>
        <taxon>Pezizomycotina</taxon>
        <taxon>Dothideomycetes</taxon>
        <taxon>Pleosporomycetidae</taxon>
        <taxon>Pleosporales</taxon>
        <taxon>Massarineae</taxon>
        <taxon>Didymosphaeriaceae</taxon>
        <taxon>Paraphaeosphaeria</taxon>
    </lineage>
</organism>
<dbReference type="Pfam" id="PF00069">
    <property type="entry name" value="Pkinase"/>
    <property type="match status" value="1"/>
</dbReference>
<dbReference type="EMBL" id="KV441552">
    <property type="protein sequence ID" value="OAG05780.1"/>
    <property type="molecule type" value="Genomic_DNA"/>
</dbReference>
<dbReference type="PROSITE" id="PS50011">
    <property type="entry name" value="PROTEIN_KINASE_DOM"/>
    <property type="match status" value="1"/>
</dbReference>
<name>A0A177CGA4_9PLEO</name>
<dbReference type="RefSeq" id="XP_018036145.1">
    <property type="nucleotide sequence ID" value="XM_018176508.1"/>
</dbReference>
<dbReference type="OrthoDB" id="5337378at2759"/>
<sequence length="410" mass="46445">MGKPHAARWRLPRPVHSRVSRIRVIGALLVLWMVCQLHLFSVYRDALSAKYGPTEFGILGAEQHYRPDSEAEKLQAELVASRSEWKKLGAGFEGTTYVLNDTVIKTFTPGRSPFRNCHPKHTTIRWPTEIPASLLFCSGSSGRNATSRVSRNAPTIGCLPVKAAFHTAAGPGMITQWHLVMPLARQGTLKSLSKNVQTQNLGFRILDARYRATFHELLRSLQILHETGFCHDDIKPDNIFVGEKQRWILGDLGNVRHVSHPYHKSRIWSDNMQLPDCRTNDAVRALKSYILFLRASSINVEALDEELFLGREPLSKLFLWMLDDATTMTAEELRERSSFKHPAQTVQVEAVHAVSSRPAWPSLLPYLSFRGQRLSRRVKHALNLSNSEMLARWKAMTWIFGIDQSVCSGM</sequence>
<dbReference type="GO" id="GO:0005524">
    <property type="term" value="F:ATP binding"/>
    <property type="evidence" value="ECO:0007669"/>
    <property type="project" value="InterPro"/>
</dbReference>
<accession>A0A177CGA4</accession>
<dbReference type="InParanoid" id="A0A177CGA4"/>
<dbReference type="GO" id="GO:0004672">
    <property type="term" value="F:protein kinase activity"/>
    <property type="evidence" value="ECO:0007669"/>
    <property type="project" value="InterPro"/>
</dbReference>
<dbReference type="InterPro" id="IPR011009">
    <property type="entry name" value="Kinase-like_dom_sf"/>
</dbReference>
<gene>
    <name evidence="3" type="ORF">CC84DRAFT_1145422</name>
</gene>
<dbReference type="SUPFAM" id="SSF56112">
    <property type="entry name" value="Protein kinase-like (PK-like)"/>
    <property type="match status" value="1"/>
</dbReference>
<dbReference type="InterPro" id="IPR008271">
    <property type="entry name" value="Ser/Thr_kinase_AS"/>
</dbReference>
<keyword evidence="1" id="KW-0472">Membrane</keyword>
<keyword evidence="1" id="KW-0812">Transmembrane</keyword>
<dbReference type="GeneID" id="28759994"/>
<reference evidence="3 4" key="1">
    <citation type="submission" date="2016-05" db="EMBL/GenBank/DDBJ databases">
        <title>Comparative analysis of secretome profiles of manganese(II)-oxidizing ascomycete fungi.</title>
        <authorList>
            <consortium name="DOE Joint Genome Institute"/>
            <person name="Zeiner C.A."/>
            <person name="Purvine S.O."/>
            <person name="Zink E.M."/>
            <person name="Wu S."/>
            <person name="Pasa-Tolic L."/>
            <person name="Chaput D.L."/>
            <person name="Haridas S."/>
            <person name="Grigoriev I.V."/>
            <person name="Santelli C.M."/>
            <person name="Hansel C.M."/>
        </authorList>
    </citation>
    <scope>NUCLEOTIDE SEQUENCE [LARGE SCALE GENOMIC DNA]</scope>
    <source>
        <strain evidence="3 4">AP3s5-JAC2a</strain>
    </source>
</reference>
<evidence type="ECO:0000259" key="2">
    <source>
        <dbReference type="PROSITE" id="PS50011"/>
    </source>
</evidence>
<keyword evidence="4" id="KW-1185">Reference proteome</keyword>
<protein>
    <recommendedName>
        <fullName evidence="2">Protein kinase domain-containing protein</fullName>
    </recommendedName>
</protein>
<dbReference type="InterPro" id="IPR000719">
    <property type="entry name" value="Prot_kinase_dom"/>
</dbReference>
<evidence type="ECO:0000256" key="1">
    <source>
        <dbReference type="SAM" id="Phobius"/>
    </source>
</evidence>
<keyword evidence="1" id="KW-1133">Transmembrane helix</keyword>
<dbReference type="Proteomes" id="UP000077069">
    <property type="component" value="Unassembled WGS sequence"/>
</dbReference>
<dbReference type="Gene3D" id="1.10.510.10">
    <property type="entry name" value="Transferase(Phosphotransferase) domain 1"/>
    <property type="match status" value="1"/>
</dbReference>